<sequence>MWLLLLLVVPSLQHKGLDLRPPCNLTVDMGDANCEKNATIKTILFGKSCDHQFCPDGAECHRGAYFAYCCQ</sequence>
<keyword evidence="1" id="KW-0732">Signal</keyword>
<gene>
    <name evidence="2" type="ORF">TELCIR_10665</name>
</gene>
<dbReference type="AlphaFoldDB" id="A0A2G9UBG2"/>
<feature type="chain" id="PRO_5013695022" evidence="1">
    <location>
        <begin position="19"/>
        <end position="71"/>
    </location>
</feature>
<evidence type="ECO:0000313" key="2">
    <source>
        <dbReference type="EMBL" id="PIO67576.1"/>
    </source>
</evidence>
<dbReference type="EMBL" id="KZ347515">
    <property type="protein sequence ID" value="PIO67576.1"/>
    <property type="molecule type" value="Genomic_DNA"/>
</dbReference>
<organism evidence="2 3">
    <name type="scientific">Teladorsagia circumcincta</name>
    <name type="common">Brown stomach worm</name>
    <name type="synonym">Ostertagia circumcincta</name>
    <dbReference type="NCBI Taxonomy" id="45464"/>
    <lineage>
        <taxon>Eukaryota</taxon>
        <taxon>Metazoa</taxon>
        <taxon>Ecdysozoa</taxon>
        <taxon>Nematoda</taxon>
        <taxon>Chromadorea</taxon>
        <taxon>Rhabditida</taxon>
        <taxon>Rhabditina</taxon>
        <taxon>Rhabditomorpha</taxon>
        <taxon>Strongyloidea</taxon>
        <taxon>Trichostrongylidae</taxon>
        <taxon>Teladorsagia</taxon>
    </lineage>
</organism>
<keyword evidence="3" id="KW-1185">Reference proteome</keyword>
<evidence type="ECO:0000313" key="3">
    <source>
        <dbReference type="Proteomes" id="UP000230423"/>
    </source>
</evidence>
<proteinExistence type="predicted"/>
<protein>
    <submittedName>
        <fullName evidence="2">Uncharacterized protein</fullName>
    </submittedName>
</protein>
<dbReference type="Proteomes" id="UP000230423">
    <property type="component" value="Unassembled WGS sequence"/>
</dbReference>
<dbReference type="PANTHER" id="PTHR47248">
    <property type="entry name" value="PROTEIN CBG06772"/>
    <property type="match status" value="1"/>
</dbReference>
<dbReference type="OrthoDB" id="4473401at2759"/>
<reference evidence="2 3" key="1">
    <citation type="submission" date="2015-09" db="EMBL/GenBank/DDBJ databases">
        <title>Draft genome of the parasitic nematode Teladorsagia circumcincta isolate WARC Sus (inbred).</title>
        <authorList>
            <person name="Mitreva M."/>
        </authorList>
    </citation>
    <scope>NUCLEOTIDE SEQUENCE [LARGE SCALE GENOMIC DNA]</scope>
    <source>
        <strain evidence="2 3">S</strain>
    </source>
</reference>
<feature type="signal peptide" evidence="1">
    <location>
        <begin position="1"/>
        <end position="18"/>
    </location>
</feature>
<name>A0A2G9UBG2_TELCI</name>
<accession>A0A2G9UBG2</accession>
<dbReference type="InterPro" id="IPR052861">
    <property type="entry name" value="BPTI/Kunitz_domain"/>
</dbReference>
<dbReference type="PANTHER" id="PTHR47248:SF7">
    <property type="entry name" value="BPTI_KUNITZ INHIBITOR DOMAIN-CONTAINING PROTEIN"/>
    <property type="match status" value="1"/>
</dbReference>
<evidence type="ECO:0000256" key="1">
    <source>
        <dbReference type="SAM" id="SignalP"/>
    </source>
</evidence>